<feature type="signal peptide" evidence="1">
    <location>
        <begin position="1"/>
        <end position="15"/>
    </location>
</feature>
<dbReference type="Proteomes" id="UP000582659">
    <property type="component" value="Unassembled WGS sequence"/>
</dbReference>
<evidence type="ECO:0000313" key="5">
    <source>
        <dbReference type="WBParaSite" id="BXY_0591300.1"/>
    </source>
</evidence>
<reference evidence="2" key="2">
    <citation type="submission" date="2020-09" db="EMBL/GenBank/DDBJ databases">
        <authorList>
            <person name="Kikuchi T."/>
        </authorList>
    </citation>
    <scope>NUCLEOTIDE SEQUENCE</scope>
    <source>
        <strain evidence="2">Ka4C1</strain>
    </source>
</reference>
<keyword evidence="1" id="KW-0732">Signal</keyword>
<evidence type="ECO:0000313" key="4">
    <source>
        <dbReference type="Proteomes" id="UP000659654"/>
    </source>
</evidence>
<dbReference type="WBParaSite" id="BXY_0591300.1">
    <property type="protein sequence ID" value="BXY_0591300.1"/>
    <property type="gene ID" value="BXY_0591300"/>
</dbReference>
<feature type="chain" id="PRO_5035359518" evidence="1">
    <location>
        <begin position="16"/>
        <end position="116"/>
    </location>
</feature>
<dbReference type="Proteomes" id="UP000659654">
    <property type="component" value="Unassembled WGS sequence"/>
</dbReference>
<reference evidence="5" key="1">
    <citation type="submission" date="2016-11" db="UniProtKB">
        <authorList>
            <consortium name="WormBaseParasite"/>
        </authorList>
    </citation>
    <scope>IDENTIFICATION</scope>
</reference>
<dbReference type="EMBL" id="CAJFDI010000002">
    <property type="protein sequence ID" value="CAD5213267.1"/>
    <property type="molecule type" value="Genomic_DNA"/>
</dbReference>
<accession>A0A1I7RYU5</accession>
<dbReference type="AlphaFoldDB" id="A0A1I7RYU5"/>
<gene>
    <name evidence="2" type="ORF">BXYJ_LOCUS2938</name>
</gene>
<sequence length="116" mass="12573">MKSLLLLCLVGVALATPLIEEATGAPCKASMEILGQSLRTVLHNPIERRATVAVIVKSYEVACTKKHCGPCDYGIIDCIKAQAYTSKLVITPANCCSHCSKRMDKFGKTANDEVFR</sequence>
<evidence type="ECO:0000313" key="3">
    <source>
        <dbReference type="Proteomes" id="UP000095284"/>
    </source>
</evidence>
<protein>
    <submittedName>
        <fullName evidence="2">(pine wood nematode) hypothetical protein</fullName>
    </submittedName>
</protein>
<dbReference type="Proteomes" id="UP000095284">
    <property type="component" value="Unplaced"/>
</dbReference>
<evidence type="ECO:0000256" key="1">
    <source>
        <dbReference type="SAM" id="SignalP"/>
    </source>
</evidence>
<dbReference type="EMBL" id="CAJFCV020000002">
    <property type="protein sequence ID" value="CAG9092213.1"/>
    <property type="molecule type" value="Genomic_DNA"/>
</dbReference>
<keyword evidence="4" id="KW-1185">Reference proteome</keyword>
<organism evidence="3 5">
    <name type="scientific">Bursaphelenchus xylophilus</name>
    <name type="common">Pinewood nematode worm</name>
    <name type="synonym">Aphelenchoides xylophilus</name>
    <dbReference type="NCBI Taxonomy" id="6326"/>
    <lineage>
        <taxon>Eukaryota</taxon>
        <taxon>Metazoa</taxon>
        <taxon>Ecdysozoa</taxon>
        <taxon>Nematoda</taxon>
        <taxon>Chromadorea</taxon>
        <taxon>Rhabditida</taxon>
        <taxon>Tylenchina</taxon>
        <taxon>Tylenchomorpha</taxon>
        <taxon>Aphelenchoidea</taxon>
        <taxon>Aphelenchoididae</taxon>
        <taxon>Bursaphelenchus</taxon>
    </lineage>
</organism>
<name>A0A1I7RYU5_BURXY</name>
<proteinExistence type="predicted"/>
<evidence type="ECO:0000313" key="2">
    <source>
        <dbReference type="EMBL" id="CAD5213267.1"/>
    </source>
</evidence>